<feature type="coiled-coil region" evidence="1">
    <location>
        <begin position="40"/>
        <end position="91"/>
    </location>
</feature>
<dbReference type="AlphaFoldDB" id="A0A6L3V4M3"/>
<keyword evidence="3" id="KW-1185">Reference proteome</keyword>
<name>A0A6L3V4M3_9BACI</name>
<protein>
    <submittedName>
        <fullName evidence="2">Uncharacterized protein</fullName>
    </submittedName>
</protein>
<sequence>MNPINKLKEIVKNQKTVSVSRLKKLVIDIEQDQFKYREKIKRQSLTNKKLNERLHLVENKAKKFDGLLLENEMLKNRITRQRTELRRASSKEDQEIKL</sequence>
<evidence type="ECO:0000313" key="2">
    <source>
        <dbReference type="EMBL" id="KAB2328979.1"/>
    </source>
</evidence>
<accession>A0A6L3V4M3</accession>
<reference evidence="2 3" key="1">
    <citation type="journal article" date="2016" name="Antonie Van Leeuwenhoek">
        <title>Bacillus depressus sp. nov., isolated from soil of a sunflower field.</title>
        <authorList>
            <person name="Wei X."/>
            <person name="Xin D."/>
            <person name="Xin Y."/>
            <person name="Zhang H."/>
            <person name="Wang T."/>
            <person name="Zhang J."/>
        </authorList>
    </citation>
    <scope>NUCLEOTIDE SEQUENCE [LARGE SCALE GENOMIC DNA]</scope>
    <source>
        <strain evidence="2 3">BZ1</strain>
    </source>
</reference>
<comment type="caution">
    <text evidence="2">The sequence shown here is derived from an EMBL/GenBank/DDBJ whole genome shotgun (WGS) entry which is preliminary data.</text>
</comment>
<dbReference type="EMBL" id="WBOS01000022">
    <property type="protein sequence ID" value="KAB2328979.1"/>
    <property type="molecule type" value="Genomic_DNA"/>
</dbReference>
<gene>
    <name evidence="2" type="ORF">F7731_23810</name>
</gene>
<organism evidence="2 3">
    <name type="scientific">Cytobacillus depressus</name>
    <dbReference type="NCBI Taxonomy" id="1602942"/>
    <lineage>
        <taxon>Bacteria</taxon>
        <taxon>Bacillati</taxon>
        <taxon>Bacillota</taxon>
        <taxon>Bacilli</taxon>
        <taxon>Bacillales</taxon>
        <taxon>Bacillaceae</taxon>
        <taxon>Cytobacillus</taxon>
    </lineage>
</organism>
<proteinExistence type="predicted"/>
<evidence type="ECO:0000313" key="3">
    <source>
        <dbReference type="Proteomes" id="UP000481030"/>
    </source>
</evidence>
<dbReference type="RefSeq" id="WP_151537277.1">
    <property type="nucleotide sequence ID" value="NZ_WBOS01000022.1"/>
</dbReference>
<keyword evidence="1" id="KW-0175">Coiled coil</keyword>
<dbReference type="Proteomes" id="UP000481030">
    <property type="component" value="Unassembled WGS sequence"/>
</dbReference>
<evidence type="ECO:0000256" key="1">
    <source>
        <dbReference type="SAM" id="Coils"/>
    </source>
</evidence>